<evidence type="ECO:0000256" key="1">
    <source>
        <dbReference type="SAM" id="Phobius"/>
    </source>
</evidence>
<dbReference type="Proteomes" id="UP001417504">
    <property type="component" value="Unassembled WGS sequence"/>
</dbReference>
<dbReference type="PANTHER" id="PTHR45727:SF2">
    <property type="entry name" value="NPC INTRACELLULAR CHOLESTEROL TRANSPORTER 1"/>
    <property type="match status" value="1"/>
</dbReference>
<accession>A0AAP0I6I0</accession>
<evidence type="ECO:0000313" key="3">
    <source>
        <dbReference type="Proteomes" id="UP001417504"/>
    </source>
</evidence>
<keyword evidence="1" id="KW-1133">Transmembrane helix</keyword>
<dbReference type="PANTHER" id="PTHR45727">
    <property type="entry name" value="NPC INTRACELLULAR CHOLESTEROL TRANSPORTER 1"/>
    <property type="match status" value="1"/>
</dbReference>
<feature type="transmembrane region" description="Helical" evidence="1">
    <location>
        <begin position="157"/>
        <end position="177"/>
    </location>
</feature>
<proteinExistence type="predicted"/>
<dbReference type="GO" id="GO:0015918">
    <property type="term" value="P:sterol transport"/>
    <property type="evidence" value="ECO:0007669"/>
    <property type="project" value="TreeGrafter"/>
</dbReference>
<keyword evidence="1" id="KW-0812">Transmembrane</keyword>
<dbReference type="AlphaFoldDB" id="A0AAP0I6I0"/>
<protein>
    <submittedName>
        <fullName evidence="2">Uncharacterized protein</fullName>
    </submittedName>
</protein>
<dbReference type="GO" id="GO:0016020">
    <property type="term" value="C:membrane"/>
    <property type="evidence" value="ECO:0007669"/>
    <property type="project" value="TreeGrafter"/>
</dbReference>
<dbReference type="EMBL" id="JBBNAE010000007">
    <property type="protein sequence ID" value="KAK9109471.1"/>
    <property type="molecule type" value="Genomic_DNA"/>
</dbReference>
<dbReference type="GO" id="GO:0032934">
    <property type="term" value="F:sterol binding"/>
    <property type="evidence" value="ECO:0007669"/>
    <property type="project" value="TreeGrafter"/>
</dbReference>
<gene>
    <name evidence="2" type="ORF">Sjap_017531</name>
</gene>
<keyword evidence="1" id="KW-0472">Membrane</keyword>
<name>A0AAP0I6I0_9MAGN</name>
<keyword evidence="3" id="KW-1185">Reference proteome</keyword>
<sequence length="209" mass="23106">MANLQSSKGKAPQLGDLISGFRSDFPLTNVVPVSLSHSDYENGVIRASEFRTYHTPLNKQSDFVNAMRAAREFSSRISDSLKIDIFPLPRMFSIDFFCAVFTVSLIITCRPKPSSLYLVYFCHIANGHRACSFLFLVEINVGNSLACALKCSLWSSAIILPVLAMVVVDLMVVLSICGPPSTSLLVENRNAPNEKQEHQVLNSQHIPVD</sequence>
<organism evidence="2 3">
    <name type="scientific">Stephania japonica</name>
    <dbReference type="NCBI Taxonomy" id="461633"/>
    <lineage>
        <taxon>Eukaryota</taxon>
        <taxon>Viridiplantae</taxon>
        <taxon>Streptophyta</taxon>
        <taxon>Embryophyta</taxon>
        <taxon>Tracheophyta</taxon>
        <taxon>Spermatophyta</taxon>
        <taxon>Magnoliopsida</taxon>
        <taxon>Ranunculales</taxon>
        <taxon>Menispermaceae</taxon>
        <taxon>Menispermoideae</taxon>
        <taxon>Cissampelideae</taxon>
        <taxon>Stephania</taxon>
    </lineage>
</organism>
<comment type="caution">
    <text evidence="2">The sequence shown here is derived from an EMBL/GenBank/DDBJ whole genome shotgun (WGS) entry which is preliminary data.</text>
</comment>
<reference evidence="2 3" key="1">
    <citation type="submission" date="2024-01" db="EMBL/GenBank/DDBJ databases">
        <title>Genome assemblies of Stephania.</title>
        <authorList>
            <person name="Yang L."/>
        </authorList>
    </citation>
    <scope>NUCLEOTIDE SEQUENCE [LARGE SCALE GENOMIC DNA]</scope>
    <source>
        <strain evidence="2">QJT</strain>
        <tissue evidence="2">Leaf</tissue>
    </source>
</reference>
<evidence type="ECO:0000313" key="2">
    <source>
        <dbReference type="EMBL" id="KAK9109471.1"/>
    </source>
</evidence>